<keyword evidence="1" id="KW-1185">Reference proteome</keyword>
<reference evidence="2" key="1">
    <citation type="submission" date="2016-11" db="UniProtKB">
        <authorList>
            <consortium name="WormBaseParasite"/>
        </authorList>
    </citation>
    <scope>IDENTIFICATION</scope>
</reference>
<protein>
    <submittedName>
        <fullName evidence="2">Uncharacterized protein</fullName>
    </submittedName>
</protein>
<evidence type="ECO:0000313" key="2">
    <source>
        <dbReference type="WBParaSite" id="Hba_08042"/>
    </source>
</evidence>
<organism evidence="1 2">
    <name type="scientific">Heterorhabditis bacteriophora</name>
    <name type="common">Entomopathogenic nematode worm</name>
    <dbReference type="NCBI Taxonomy" id="37862"/>
    <lineage>
        <taxon>Eukaryota</taxon>
        <taxon>Metazoa</taxon>
        <taxon>Ecdysozoa</taxon>
        <taxon>Nematoda</taxon>
        <taxon>Chromadorea</taxon>
        <taxon>Rhabditida</taxon>
        <taxon>Rhabditina</taxon>
        <taxon>Rhabditomorpha</taxon>
        <taxon>Strongyloidea</taxon>
        <taxon>Heterorhabditidae</taxon>
        <taxon>Heterorhabditis</taxon>
    </lineage>
</organism>
<evidence type="ECO:0000313" key="1">
    <source>
        <dbReference type="Proteomes" id="UP000095283"/>
    </source>
</evidence>
<proteinExistence type="predicted"/>
<name>A0A1I7WS79_HETBA</name>
<dbReference type="AlphaFoldDB" id="A0A1I7WS79"/>
<dbReference type="Proteomes" id="UP000095283">
    <property type="component" value="Unplaced"/>
</dbReference>
<sequence length="49" mass="5801">MPVMIFLSNQTFFFERSYLKSLYSLVLHNLQRKQIALPLNRCSLLLLLS</sequence>
<dbReference type="WBParaSite" id="Hba_08042">
    <property type="protein sequence ID" value="Hba_08042"/>
    <property type="gene ID" value="Hba_08042"/>
</dbReference>
<accession>A0A1I7WS79</accession>